<feature type="transmembrane region" description="Helical" evidence="1">
    <location>
        <begin position="214"/>
        <end position="234"/>
    </location>
</feature>
<evidence type="ECO:0000256" key="1">
    <source>
        <dbReference type="SAM" id="Phobius"/>
    </source>
</evidence>
<evidence type="ECO:0000313" key="2">
    <source>
        <dbReference type="EMBL" id="QLY30396.1"/>
    </source>
</evidence>
<feature type="transmembrane region" description="Helical" evidence="1">
    <location>
        <begin position="126"/>
        <end position="150"/>
    </location>
</feature>
<proteinExistence type="predicted"/>
<keyword evidence="1" id="KW-0472">Membrane</keyword>
<protein>
    <submittedName>
        <fullName evidence="2">Uncharacterized protein</fullName>
    </submittedName>
</protein>
<dbReference type="RefSeq" id="WP_181581594.1">
    <property type="nucleotide sequence ID" value="NZ_CP059399.1"/>
</dbReference>
<feature type="transmembrane region" description="Helical" evidence="1">
    <location>
        <begin position="156"/>
        <end position="178"/>
    </location>
</feature>
<accession>A0A7D6VHY8</accession>
<dbReference type="EMBL" id="CP059399">
    <property type="protein sequence ID" value="QLY30396.1"/>
    <property type="molecule type" value="Genomic_DNA"/>
</dbReference>
<keyword evidence="3" id="KW-1185">Reference proteome</keyword>
<feature type="transmembrane region" description="Helical" evidence="1">
    <location>
        <begin position="246"/>
        <end position="265"/>
    </location>
</feature>
<organism evidence="2 3">
    <name type="scientific">Nocardia huaxiensis</name>
    <dbReference type="NCBI Taxonomy" id="2755382"/>
    <lineage>
        <taxon>Bacteria</taxon>
        <taxon>Bacillati</taxon>
        <taxon>Actinomycetota</taxon>
        <taxon>Actinomycetes</taxon>
        <taxon>Mycobacteriales</taxon>
        <taxon>Nocardiaceae</taxon>
        <taxon>Nocardia</taxon>
    </lineage>
</organism>
<dbReference type="KEGG" id="nhu:H0264_35625"/>
<dbReference type="Proteomes" id="UP000515512">
    <property type="component" value="Chromosome"/>
</dbReference>
<name>A0A7D6VHY8_9NOCA</name>
<gene>
    <name evidence="2" type="ORF">H0264_35625</name>
</gene>
<reference evidence="2 3" key="1">
    <citation type="submission" date="2020-07" db="EMBL/GenBank/DDBJ databases">
        <authorList>
            <person name="Zhuang K."/>
            <person name="Ran Y."/>
        </authorList>
    </citation>
    <scope>NUCLEOTIDE SEQUENCE [LARGE SCALE GENOMIC DNA]</scope>
    <source>
        <strain evidence="2 3">WCH-YHL-001</strain>
    </source>
</reference>
<evidence type="ECO:0000313" key="3">
    <source>
        <dbReference type="Proteomes" id="UP000515512"/>
    </source>
</evidence>
<keyword evidence="1" id="KW-1133">Transmembrane helix</keyword>
<keyword evidence="1" id="KW-0812">Transmembrane</keyword>
<dbReference type="AlphaFoldDB" id="A0A7D6VHY8"/>
<sequence>MRISFRPKRIRSADHLGAAMSTKVQRTRMVPVREASAVARPNTVPQTYLEQEFDELAIEQLREHAAAGEAAAHQSVTTAAGLELGRAVGHELVGINAPLVVAARDNFLKALTLLSPFVKRKAGSRWVYFLIWILLLGGDIAGITGAAVAYGEVPMLAGLQALSVSVTTVLAGLAGAEFKYLKAAQERQSEDGALVPELAPYRTVLFGPISARRLVLIVTVVSMFIAVSVAIGIYSLRASVEGETAGMVYGTFACAVAVGSWWNSYRHADAVADKIDAARQAYRRELRAHTRMTWSWTVRRAERAAARSALIRDEHRLHGEAAAARISALKFEALQQNPDIVGHGPGVGEIGRKPRQVAVPESNGAVV</sequence>